<keyword evidence="2" id="KW-1185">Reference proteome</keyword>
<dbReference type="GO" id="GO:0008168">
    <property type="term" value="F:methyltransferase activity"/>
    <property type="evidence" value="ECO:0007669"/>
    <property type="project" value="UniProtKB-KW"/>
</dbReference>
<dbReference type="AlphaFoldDB" id="A0AAW8B555"/>
<accession>A0AAW8B555</accession>
<reference evidence="1" key="2">
    <citation type="submission" date="2023-08" db="EMBL/GenBank/DDBJ databases">
        <authorList>
            <person name="Luo J."/>
        </authorList>
    </citation>
    <scope>NUCLEOTIDE SEQUENCE</scope>
    <source>
        <strain evidence="1">DSM 25064</strain>
    </source>
</reference>
<dbReference type="EMBL" id="JAUUUU010000002">
    <property type="protein sequence ID" value="MDP1520243.1"/>
    <property type="molecule type" value="Genomic_DNA"/>
</dbReference>
<dbReference type="Pfam" id="PF10294">
    <property type="entry name" value="Methyltransf_16"/>
    <property type="match status" value="1"/>
</dbReference>
<dbReference type="InterPro" id="IPR029063">
    <property type="entry name" value="SAM-dependent_MTases_sf"/>
</dbReference>
<dbReference type="InterPro" id="IPR019410">
    <property type="entry name" value="Methyltransf_16"/>
</dbReference>
<dbReference type="Gene3D" id="3.40.50.150">
    <property type="entry name" value="Vaccinia Virus protein VP39"/>
    <property type="match status" value="1"/>
</dbReference>
<name>A0AAW8B555_9GAMM</name>
<dbReference type="PANTHER" id="PTHR14614">
    <property type="entry name" value="HEPATOCELLULAR CARCINOMA-ASSOCIATED ANTIGEN"/>
    <property type="match status" value="1"/>
</dbReference>
<organism evidence="1 2">
    <name type="scientific">Porticoccus litoralis</name>
    <dbReference type="NCBI Taxonomy" id="434086"/>
    <lineage>
        <taxon>Bacteria</taxon>
        <taxon>Pseudomonadati</taxon>
        <taxon>Pseudomonadota</taxon>
        <taxon>Gammaproteobacteria</taxon>
        <taxon>Cellvibrionales</taxon>
        <taxon>Porticoccaceae</taxon>
        <taxon>Porticoccus</taxon>
    </lineage>
</organism>
<dbReference type="CDD" id="cd02440">
    <property type="entry name" value="AdoMet_MTases"/>
    <property type="match status" value="1"/>
</dbReference>
<keyword evidence="1" id="KW-0489">Methyltransferase</keyword>
<protein>
    <submittedName>
        <fullName evidence="1">Methyltransferase domain-containing protein</fullName>
    </submittedName>
</protein>
<dbReference type="Proteomes" id="UP001178354">
    <property type="component" value="Unassembled WGS sequence"/>
</dbReference>
<dbReference type="SUPFAM" id="SSF53335">
    <property type="entry name" value="S-adenosyl-L-methionine-dependent methyltransferases"/>
    <property type="match status" value="1"/>
</dbReference>
<reference evidence="1" key="1">
    <citation type="journal article" date="2010" name="Int. J. Syst. Evol. Microbiol.">
        <title>Porticoccus litoralis gen. nov., sp. nov., a gammaproteobacterium isolated from the Yellow Sea.</title>
        <authorList>
            <person name="Oh H.M."/>
            <person name="Kim H."/>
            <person name="Kim K.M."/>
            <person name="Min G.S."/>
            <person name="Cho J.C."/>
        </authorList>
    </citation>
    <scope>NUCLEOTIDE SEQUENCE</scope>
    <source>
        <strain evidence="1">DSM 25064</strain>
    </source>
</reference>
<keyword evidence="1" id="KW-0808">Transferase</keyword>
<comment type="caution">
    <text evidence="1">The sequence shown here is derived from an EMBL/GenBank/DDBJ whole genome shotgun (WGS) entry which is preliminary data.</text>
</comment>
<evidence type="ECO:0000313" key="1">
    <source>
        <dbReference type="EMBL" id="MDP1520243.1"/>
    </source>
</evidence>
<dbReference type="RefSeq" id="WP_305169810.1">
    <property type="nucleotide sequence ID" value="NZ_JAUUUU010000002.1"/>
</dbReference>
<proteinExistence type="predicted"/>
<dbReference type="GO" id="GO:0032259">
    <property type="term" value="P:methylation"/>
    <property type="evidence" value="ECO:0007669"/>
    <property type="project" value="UniProtKB-KW"/>
</dbReference>
<evidence type="ECO:0000313" key="2">
    <source>
        <dbReference type="Proteomes" id="UP001178354"/>
    </source>
</evidence>
<gene>
    <name evidence="1" type="ORF">Q8A57_04600</name>
</gene>
<sequence length="216" mass="24394">MSSLRVRYQTIEFGKVDIHLRTLRDNQEFQDKDGEAEKLGISSASWPLFGVVWDAGKVLAHHMCDYDITGKRILEVGCGIGLTSLLLNHRLADITATDYHPEAGNFLKENVDLNNGSDIPFERTGWADTDDGLGLFDLIIGSDLLYEREHVALLSEFIHQHAQPSCQVVIVDPGRGHHAPFSKKMATFGFDHQQHQPPETDYLSQPFRGQIIEYHR</sequence>